<keyword evidence="3" id="KW-1185">Reference proteome</keyword>
<feature type="transmembrane region" description="Helical" evidence="1">
    <location>
        <begin position="12"/>
        <end position="35"/>
    </location>
</feature>
<feature type="transmembrane region" description="Helical" evidence="1">
    <location>
        <begin position="364"/>
        <end position="384"/>
    </location>
</feature>
<proteinExistence type="predicted"/>
<feature type="transmembrane region" description="Helical" evidence="1">
    <location>
        <begin position="209"/>
        <end position="230"/>
    </location>
</feature>
<name>A0A1H4K9Y7_9PSED</name>
<feature type="transmembrane region" description="Helical" evidence="1">
    <location>
        <begin position="122"/>
        <end position="140"/>
    </location>
</feature>
<evidence type="ECO:0000313" key="2">
    <source>
        <dbReference type="EMBL" id="SEB55096.1"/>
    </source>
</evidence>
<feature type="transmembrane region" description="Helical" evidence="1">
    <location>
        <begin position="47"/>
        <end position="65"/>
    </location>
</feature>
<dbReference type="NCBIfam" id="TIGR00843">
    <property type="entry name" value="benE"/>
    <property type="match status" value="1"/>
</dbReference>
<evidence type="ECO:0000256" key="1">
    <source>
        <dbReference type="SAM" id="Phobius"/>
    </source>
</evidence>
<feature type="transmembrane region" description="Helical" evidence="1">
    <location>
        <begin position="146"/>
        <end position="163"/>
    </location>
</feature>
<evidence type="ECO:0000313" key="3">
    <source>
        <dbReference type="Proteomes" id="UP000198982"/>
    </source>
</evidence>
<dbReference type="EMBL" id="FNTJ01000001">
    <property type="protein sequence ID" value="SEB55096.1"/>
    <property type="molecule type" value="Genomic_DNA"/>
</dbReference>
<dbReference type="PANTHER" id="PTHR30199">
    <property type="entry name" value="MFS FAMILY TRANSPORTER, PREDICTED SUBSTRATE BENZOATE"/>
    <property type="match status" value="1"/>
</dbReference>
<dbReference type="GO" id="GO:0042925">
    <property type="term" value="F:benzoate transmembrane transporter activity"/>
    <property type="evidence" value="ECO:0007669"/>
    <property type="project" value="InterPro"/>
</dbReference>
<dbReference type="InterPro" id="IPR004711">
    <property type="entry name" value="Benzoate_Transporter"/>
</dbReference>
<feature type="transmembrane region" description="Helical" evidence="1">
    <location>
        <begin position="290"/>
        <end position="315"/>
    </location>
</feature>
<organism evidence="2 3">
    <name type="scientific">Pseudomonas saponiphila</name>
    <dbReference type="NCBI Taxonomy" id="556534"/>
    <lineage>
        <taxon>Bacteria</taxon>
        <taxon>Pseudomonadati</taxon>
        <taxon>Pseudomonadota</taxon>
        <taxon>Gammaproteobacteria</taxon>
        <taxon>Pseudomonadales</taxon>
        <taxon>Pseudomonadaceae</taxon>
        <taxon>Pseudomonas</taxon>
    </lineage>
</organism>
<dbReference type="PANTHER" id="PTHR30199:SF0">
    <property type="entry name" value="INNER MEMBRANE PROTEIN YDCO"/>
    <property type="match status" value="1"/>
</dbReference>
<feature type="transmembrane region" description="Helical" evidence="1">
    <location>
        <begin position="96"/>
        <end position="115"/>
    </location>
</feature>
<dbReference type="AlphaFoldDB" id="A0A1H4K9Y7"/>
<dbReference type="RefSeq" id="WP_092310889.1">
    <property type="nucleotide sequence ID" value="NZ_FNTJ01000001.1"/>
</dbReference>
<sequence length="400" mass="41373">MHSLSKDLSLSAVIAGLIAVIISYAGPLIIVFQAAREAHMPSDQVSSWIWAISIGSGLTGLLLSWRLKVPVITAWSTPGAALLVSMLPTVSLPQAIGAYVVASLIIAVLGLSGAFDKLMSRLPKAIAAAMLAGILFRFGAGLFTSVTLQPALVLAMIAAYLLGKRFSPRYAILAVLLVGCAVAAGLGEFNGGSITLALAEPIFIAPEWNWHAIVNIGLPLALVTLTGQYVPGMAVMRSAGYTTPARSIVSWTAITSALLAPFGSHGINLAAITAAICTGREAHEDPNKRYIAGIACGLFYILMGIFGATLASVFAALPKELIAALAGLALFGAISAGLSGAMADDKQREAALITFLVTASGMSYLGLAAAFWGLIFGLVAHFVLSYTRQKHALAGATAPR</sequence>
<protein>
    <submittedName>
        <fullName evidence="2">Benzoate membrane transport protein</fullName>
    </submittedName>
</protein>
<keyword evidence="1" id="KW-0472">Membrane</keyword>
<feature type="transmembrane region" description="Helical" evidence="1">
    <location>
        <begin position="170"/>
        <end position="189"/>
    </location>
</feature>
<keyword evidence="1" id="KW-0812">Transmembrane</keyword>
<dbReference type="Pfam" id="PF03594">
    <property type="entry name" value="BenE"/>
    <property type="match status" value="1"/>
</dbReference>
<feature type="transmembrane region" description="Helical" evidence="1">
    <location>
        <begin position="321"/>
        <end position="343"/>
    </location>
</feature>
<reference evidence="3" key="1">
    <citation type="submission" date="2016-10" db="EMBL/GenBank/DDBJ databases">
        <authorList>
            <person name="Varghese N."/>
            <person name="Submissions S."/>
        </authorList>
    </citation>
    <scope>NUCLEOTIDE SEQUENCE [LARGE SCALE GENOMIC DNA]</scope>
    <source>
        <strain evidence="3">DSM 9751</strain>
    </source>
</reference>
<gene>
    <name evidence="2" type="ORF">SAMN05216178_1149</name>
</gene>
<keyword evidence="1" id="KW-1133">Transmembrane helix</keyword>
<accession>A0A1H4K9Y7</accession>
<dbReference type="Proteomes" id="UP000198982">
    <property type="component" value="Unassembled WGS sequence"/>
</dbReference>
<dbReference type="GO" id="GO:0005886">
    <property type="term" value="C:plasma membrane"/>
    <property type="evidence" value="ECO:0007669"/>
    <property type="project" value="TreeGrafter"/>
</dbReference>